<dbReference type="InterPro" id="IPR000483">
    <property type="entry name" value="Cys-rich_flank_reg_C"/>
</dbReference>
<accession>A0A7L3EL96</accession>
<feature type="region of interest" description="Disordered" evidence="11">
    <location>
        <begin position="1128"/>
        <end position="1195"/>
    </location>
</feature>
<evidence type="ECO:0000256" key="3">
    <source>
        <dbReference type="ARBA" id="ARBA00022692"/>
    </source>
</evidence>
<dbReference type="SMART" id="SM00369">
    <property type="entry name" value="LRR_TYP"/>
    <property type="match status" value="3"/>
</dbReference>
<keyword evidence="14" id="KW-1185">Reference proteome</keyword>
<feature type="compositionally biased region" description="Low complexity" evidence="11">
    <location>
        <begin position="1164"/>
        <end position="1179"/>
    </location>
</feature>
<evidence type="ECO:0000313" key="13">
    <source>
        <dbReference type="EMBL" id="NXT69403.1"/>
    </source>
</evidence>
<evidence type="ECO:0000256" key="5">
    <source>
        <dbReference type="ARBA" id="ARBA00022737"/>
    </source>
</evidence>
<dbReference type="Proteomes" id="UP000563107">
    <property type="component" value="Unassembled WGS sequence"/>
</dbReference>
<keyword evidence="2" id="KW-0433">Leucine-rich repeat</keyword>
<feature type="compositionally biased region" description="Polar residues" evidence="11">
    <location>
        <begin position="1143"/>
        <end position="1152"/>
    </location>
</feature>
<feature type="domain" description="Ig-like" evidence="12">
    <location>
        <begin position="382"/>
        <end position="459"/>
    </location>
</feature>
<feature type="domain" description="Ig-like" evidence="12">
    <location>
        <begin position="1894"/>
        <end position="1984"/>
    </location>
</feature>
<dbReference type="PROSITE" id="PS50835">
    <property type="entry name" value="IG_LIKE"/>
    <property type="match status" value="12"/>
</dbReference>
<dbReference type="SMART" id="SM00409">
    <property type="entry name" value="IG"/>
    <property type="match status" value="12"/>
</dbReference>
<feature type="compositionally biased region" description="Low complexity" evidence="11">
    <location>
        <begin position="1313"/>
        <end position="1331"/>
    </location>
</feature>
<feature type="domain" description="Ig-like" evidence="12">
    <location>
        <begin position="1595"/>
        <end position="1684"/>
    </location>
</feature>
<organism evidence="13 14">
    <name type="scientific">Chaetops frenatus</name>
    <name type="common">Rufous rock-jumper</name>
    <dbReference type="NCBI Taxonomy" id="221966"/>
    <lineage>
        <taxon>Eukaryota</taxon>
        <taxon>Metazoa</taxon>
        <taxon>Chordata</taxon>
        <taxon>Craniata</taxon>
        <taxon>Vertebrata</taxon>
        <taxon>Euteleostomi</taxon>
        <taxon>Archelosauria</taxon>
        <taxon>Archosauria</taxon>
        <taxon>Dinosauria</taxon>
        <taxon>Saurischia</taxon>
        <taxon>Theropoda</taxon>
        <taxon>Coelurosauria</taxon>
        <taxon>Aves</taxon>
        <taxon>Neognathae</taxon>
        <taxon>Neoaves</taxon>
        <taxon>Telluraves</taxon>
        <taxon>Australaves</taxon>
        <taxon>Passeriformes</taxon>
        <taxon>Picathartidae</taxon>
        <taxon>Chaetops</taxon>
    </lineage>
</organism>
<keyword evidence="5" id="KW-0677">Repeat</keyword>
<dbReference type="FunFam" id="2.60.40.10:FF:000076">
    <property type="entry name" value="Leucine-rich repeat and Ig domain-containing 4"/>
    <property type="match status" value="2"/>
</dbReference>
<dbReference type="InterPro" id="IPR032675">
    <property type="entry name" value="LRR_dom_sf"/>
</dbReference>
<evidence type="ECO:0000256" key="11">
    <source>
        <dbReference type="SAM" id="MobiDB-lite"/>
    </source>
</evidence>
<evidence type="ECO:0000256" key="2">
    <source>
        <dbReference type="ARBA" id="ARBA00022614"/>
    </source>
</evidence>
<dbReference type="SMART" id="SM00408">
    <property type="entry name" value="IGc2"/>
    <property type="match status" value="12"/>
</dbReference>
<dbReference type="FunFam" id="2.60.40.10:FF:000621">
    <property type="entry name" value="Immunoglobulin superfamily member 10"/>
    <property type="match status" value="1"/>
</dbReference>
<feature type="domain" description="Ig-like" evidence="12">
    <location>
        <begin position="2185"/>
        <end position="2271"/>
    </location>
</feature>
<feature type="region of interest" description="Disordered" evidence="11">
    <location>
        <begin position="983"/>
        <end position="1003"/>
    </location>
</feature>
<evidence type="ECO:0000256" key="7">
    <source>
        <dbReference type="ARBA" id="ARBA00023136"/>
    </source>
</evidence>
<dbReference type="InterPro" id="IPR007110">
    <property type="entry name" value="Ig-like_dom"/>
</dbReference>
<feature type="domain" description="Ig-like" evidence="12">
    <location>
        <begin position="1401"/>
        <end position="1492"/>
    </location>
</feature>
<dbReference type="InterPro" id="IPR003599">
    <property type="entry name" value="Ig_sub"/>
</dbReference>
<dbReference type="Pfam" id="PF13927">
    <property type="entry name" value="Ig_3"/>
    <property type="match status" value="6"/>
</dbReference>
<gene>
    <name evidence="13" type="primary">Igsf10</name>
    <name evidence="13" type="ORF">CHAFRE_R05732</name>
</gene>
<feature type="non-terminal residue" evidence="13">
    <location>
        <position position="1"/>
    </location>
</feature>
<dbReference type="GO" id="GO:0016020">
    <property type="term" value="C:membrane"/>
    <property type="evidence" value="ECO:0007669"/>
    <property type="project" value="UniProtKB-SubCell"/>
</dbReference>
<dbReference type="SUPFAM" id="SSF48726">
    <property type="entry name" value="Immunoglobulin"/>
    <property type="match status" value="12"/>
</dbReference>
<dbReference type="PANTHER" id="PTHR45842">
    <property type="entry name" value="SYNAPTIC ADHESION-LIKE MOLECULE SALM"/>
    <property type="match status" value="1"/>
</dbReference>
<proteinExistence type="predicted"/>
<dbReference type="PANTHER" id="PTHR45842:SF2">
    <property type="entry name" value="IMMUNOGLOBULIN SUPERFAMILY MEMBER 10"/>
    <property type="match status" value="1"/>
</dbReference>
<keyword evidence="8" id="KW-1015">Disulfide bond</keyword>
<evidence type="ECO:0000259" key="12">
    <source>
        <dbReference type="PROSITE" id="PS50835"/>
    </source>
</evidence>
<feature type="region of interest" description="Disordered" evidence="11">
    <location>
        <begin position="756"/>
        <end position="783"/>
    </location>
</feature>
<dbReference type="SMART" id="SM00082">
    <property type="entry name" value="LRRCT"/>
    <property type="match status" value="1"/>
</dbReference>
<dbReference type="InterPro" id="IPR003598">
    <property type="entry name" value="Ig_sub2"/>
</dbReference>
<protein>
    <submittedName>
        <fullName evidence="13">IGS10 protein</fullName>
    </submittedName>
</protein>
<comment type="subcellular location">
    <subcellularLocation>
        <location evidence="1">Membrane</location>
        <topology evidence="1">Single-pass membrane protein</topology>
    </subcellularLocation>
</comment>
<feature type="compositionally biased region" description="Low complexity" evidence="11">
    <location>
        <begin position="1100"/>
        <end position="1116"/>
    </location>
</feature>
<dbReference type="Gene3D" id="2.60.40.10">
    <property type="entry name" value="Immunoglobulins"/>
    <property type="match status" value="12"/>
</dbReference>
<evidence type="ECO:0000256" key="1">
    <source>
        <dbReference type="ARBA" id="ARBA00004167"/>
    </source>
</evidence>
<feature type="domain" description="Ig-like" evidence="12">
    <location>
        <begin position="480"/>
        <end position="541"/>
    </location>
</feature>
<feature type="domain" description="Ig-like" evidence="12">
    <location>
        <begin position="1790"/>
        <end position="1888"/>
    </location>
</feature>
<dbReference type="InterPro" id="IPR003591">
    <property type="entry name" value="Leu-rich_rpt_typical-subtyp"/>
</dbReference>
<feature type="domain" description="Ig-like" evidence="12">
    <location>
        <begin position="1498"/>
        <end position="1589"/>
    </location>
</feature>
<dbReference type="FunFam" id="2.60.40.10:FF:000032">
    <property type="entry name" value="palladin isoform X1"/>
    <property type="match status" value="1"/>
</dbReference>
<dbReference type="SUPFAM" id="SSF52058">
    <property type="entry name" value="L domain-like"/>
    <property type="match status" value="1"/>
</dbReference>
<dbReference type="InterPro" id="IPR013783">
    <property type="entry name" value="Ig-like_fold"/>
</dbReference>
<comment type="caution">
    <text evidence="13">The sequence shown here is derived from an EMBL/GenBank/DDBJ whole genome shotgun (WGS) entry which is preliminary data.</text>
</comment>
<feature type="region of interest" description="Disordered" evidence="11">
    <location>
        <begin position="1300"/>
        <end position="1395"/>
    </location>
</feature>
<evidence type="ECO:0000256" key="4">
    <source>
        <dbReference type="ARBA" id="ARBA00022729"/>
    </source>
</evidence>
<feature type="compositionally biased region" description="Polar residues" evidence="11">
    <location>
        <begin position="1181"/>
        <end position="1195"/>
    </location>
</feature>
<dbReference type="Pfam" id="PF13855">
    <property type="entry name" value="LRR_8"/>
    <property type="match status" value="1"/>
</dbReference>
<dbReference type="InterPro" id="IPR001611">
    <property type="entry name" value="Leu-rich_rpt"/>
</dbReference>
<feature type="domain" description="Ig-like" evidence="12">
    <location>
        <begin position="2090"/>
        <end position="2180"/>
    </location>
</feature>
<keyword evidence="3" id="KW-0812">Transmembrane</keyword>
<keyword evidence="9" id="KW-0325">Glycoprotein</keyword>
<dbReference type="InterPro" id="IPR050467">
    <property type="entry name" value="LRFN"/>
</dbReference>
<dbReference type="FunFam" id="2.60.40.10:FF:001377">
    <property type="entry name" value="Matrix remodeling associated 5"/>
    <property type="match status" value="1"/>
</dbReference>
<evidence type="ECO:0000313" key="14">
    <source>
        <dbReference type="Proteomes" id="UP000563107"/>
    </source>
</evidence>
<feature type="compositionally biased region" description="Polar residues" evidence="11">
    <location>
        <begin position="1368"/>
        <end position="1392"/>
    </location>
</feature>
<feature type="domain" description="Ig-like" evidence="12">
    <location>
        <begin position="1694"/>
        <end position="1787"/>
    </location>
</feature>
<dbReference type="InterPro" id="IPR013098">
    <property type="entry name" value="Ig_I-set"/>
</dbReference>
<name>A0A7L3EL96_9PASS</name>
<dbReference type="CDD" id="cd00096">
    <property type="entry name" value="Ig"/>
    <property type="match status" value="7"/>
</dbReference>
<keyword evidence="6" id="KW-1133">Transmembrane helix</keyword>
<reference evidence="13 14" key="1">
    <citation type="submission" date="2019-09" db="EMBL/GenBank/DDBJ databases">
        <title>Bird 10,000 Genomes (B10K) Project - Family phase.</title>
        <authorList>
            <person name="Zhang G."/>
        </authorList>
    </citation>
    <scope>NUCLEOTIDE SEQUENCE [LARGE SCALE GENOMIC DNA]</scope>
    <source>
        <strain evidence="13">B10K-DU-012-41</strain>
    </source>
</reference>
<feature type="domain" description="Ig-like" evidence="12">
    <location>
        <begin position="2281"/>
        <end position="2371"/>
    </location>
</feature>
<dbReference type="InterPro" id="IPR036179">
    <property type="entry name" value="Ig-like_dom_sf"/>
</dbReference>
<feature type="region of interest" description="Disordered" evidence="11">
    <location>
        <begin position="1080"/>
        <end position="1116"/>
    </location>
</feature>
<feature type="compositionally biased region" description="Basic residues" evidence="11">
    <location>
        <begin position="1080"/>
        <end position="1097"/>
    </location>
</feature>
<keyword evidence="7" id="KW-0472">Membrane</keyword>
<feature type="domain" description="Ig-like" evidence="12">
    <location>
        <begin position="1987"/>
        <end position="2084"/>
    </location>
</feature>
<dbReference type="Gene3D" id="3.80.10.10">
    <property type="entry name" value="Ribonuclease Inhibitor"/>
    <property type="match status" value="1"/>
</dbReference>
<evidence type="ECO:0000256" key="6">
    <source>
        <dbReference type="ARBA" id="ARBA00022989"/>
    </source>
</evidence>
<keyword evidence="4" id="KW-0732">Signal</keyword>
<dbReference type="FunFam" id="2.60.40.10:FF:000925">
    <property type="entry name" value="immunoglobulin superfamily member 10"/>
    <property type="match status" value="1"/>
</dbReference>
<sequence>QVLKMSYNKVRRLQQDVFYGLKSLVRLHMDHNQIEFVNPNVFYGLTSLRLVHLDGNLLQQLHPDTFVTLRYSQIFRISFLKHISLSDNVLTSLPQEMFSYMSELESIYLHGNPWSCDCSLQGFVEWAQERPDVIKCRRERSSSVQQCPICASPKNHKGKSLVDLPSASFTCTKPVIYDSLKSRNLTVPDDGDFSFVSPKDLIAPIGSVVLNMTDPAGNRGNLVCNVQKPKEISRISFDKNGHSTVLKTSFSAFLVCGIDYGHIQQLWSILAPYSNSPLKLEQTVQTTDVPFISYKYKQIYSEKDELFTNIEADLRADPAWLMQSKVALQLDRTATTLSTLHVCYSTDTQISLSSNDKNQERHNWAIISRDNNTQTEHTVLVGGTVELGCQAAGEPAPTMEWVLADGSKVRAPHISEDGRIMVLERGTLMLRRADVFDTGLYHCICTNHHDTDMLTFRITVVDRHLEDNSVNGAQLWTAFGSTLHLPCTSTAAPDAVITWVVPQHTVLRQSAGNKHIFANGTLRIQGMTERDVGYFRCVAANQYGVDLLIFQVLMRQEETALKQKHSAVGEWKEGSSNELLLSAAAQTHPSATPATLAAHGESAASAASTQCSQSPCQRYSHRKMPHWPYKDRTGRWFREHRRQFISSGKRVDPQHWAALLEKTKRNLTVTNKKEEVATEPPIQVHKLSEVPQDEEETSGDLMTPEEEFMIPATERSPVSALGRATELTTTAGPKETASHTPARITSLLVTETVTALPSPLPHSGAPGSKGPQTLPKPTDSWERSDLSQISVNGIKQSTVPSGTSTLFPAGQKLTYPGERNSQHLKSASTTPMTEAAGTNKAVTPQNTVDNLHIFTESTDKVSTKTDHQVPVTTVNAPSSAFAPIYFHSTQKRGTLKPPMASTFATCQQIWVIQDVPTHPPKLQQHHGRRRKISGQSQIVRQGHIPSIKEHRYNFGRPGSFRGKTPVATGVQLNMNNVSNVPTLNNLSSPINPLRPEEPQSSPSTMNMPLEHPVGTHQNTAFLREEENKCSARQKAAPVVMSVTAKDTATTATSGLGVMDLKPTVTLVTTPQTDTRVTKRKIFRVGGRRGQRRKRPPKKPGPQLVTAAQSTATTPAASTAIPAVRALTSPAVPPSHSPAEPLPGSTNAESMTKTPALGIPDIPGAPQNRPTAATQTPATPGTWRNTQPAMSLPGSVTAQTPSMALQTTPGTQRNTQLAPSPAASCAQTPIIGLQTSPLLDEPPDQPAAVSTTSGPVPAQHIRATATAVGKPYLKMGEGVVQEHEAAQPIFPARAVPSAPAAVTAHSIQHPSPVPALTAAEPPTPTPRDSSPPWGDVQLQPRPPPKGTERGTSLHSPQIPSPWGRDKDSSVSAWSERQQDQETTTIPNPITLGSASRDHFSKPRIVGRKWAAFTLLANSDAFIPCEATGNPRPTIQWTKISSGPNAAGRGGARRWAVLTNGTLSIPRAGLQDRGQYLCTAANVHGVARLLVTVAVVASPPRIAGGWQRLLTAHSGTRVALPCKAEGRPPPTISWILANNTHLVHPSTGHDKAHVEQDGTLVIRAVTVYDRGLYTCLAENPAGTDKLAVKLQVVAAPPTILEEKRQSVAGMVGESLRLPCTVQGNPQPSVHWVLPDGTVVKPLQLVHTRLFLFSNGTFHLGSIAPSDTGSYECIATSSTGSDRRVVSLMVESRETLPKIAIASQELTQLNFGERLLLNCTATGEPKPRIIWRLPSKAVVDQWHRMGSWIHVYPNGSLAIEAVTEKDAGDYLCVARNRLGDDLILMRVTITMKPAKIDHKQQFKKLVPYGKDFRVDCKASGLPIPEISWGLPDGTVVNKAMLVDDSRHRARKYILFDNGTLYFNKAEVTEGGDYTCYAQNTLGRDEMKIHVTVIVAAPQIKHNYKTHITVTAGDTALLDCEAAGEPRAQIFWLLPSSEMISSSTDRHSLHTNGSLSISHASLLDAGEYMCVAQNPGGDDTKLYKLDVAAKPPIINGLFGNKTIMKVTAVRHSKKHIDCRAEGTPPPQIMWIMPDNIFLTAPYYGSRIVVHKNGTLEIRNIRPSDTADFICVARNDGGETVLVVQLEVTEMLRRPMFKNPFNEKIIVKPRKTITLNCSVDGNPPPDISWMLPNGTWFSSSIRTSQFFTGSNGTLTIYNPERHHAGRYRCAARNKVGYIEKLMVLEVAQKPNILTRPAGLVKGISGEPLSLHCLAEGSPKPRVVWTLPGGRVLDWPQVSGKYLLVENGTLIIRAASAHDAGNYVCRAHNDAGDSSLTIPVVVAAYAPRIMGRPPPAIHTMPGAAVQLHCVVLGIPKPEITWELPDHSILSTAHQDRGSRDELLHPTGTLLLQNPQPSSSGTYKCTARNPLGTDTAVTYVHII</sequence>
<dbReference type="Pfam" id="PF07679">
    <property type="entry name" value="I-set"/>
    <property type="match status" value="6"/>
</dbReference>
<keyword evidence="10" id="KW-0393">Immunoglobulin domain</keyword>
<dbReference type="EMBL" id="VZTR01025286">
    <property type="protein sequence ID" value="NXT69403.1"/>
    <property type="molecule type" value="Genomic_DNA"/>
</dbReference>
<feature type="non-terminal residue" evidence="13">
    <location>
        <position position="2376"/>
    </location>
</feature>
<dbReference type="GO" id="GO:0005576">
    <property type="term" value="C:extracellular region"/>
    <property type="evidence" value="ECO:0007669"/>
    <property type="project" value="TreeGrafter"/>
</dbReference>
<evidence type="ECO:0000256" key="9">
    <source>
        <dbReference type="ARBA" id="ARBA00023180"/>
    </source>
</evidence>
<evidence type="ECO:0000256" key="8">
    <source>
        <dbReference type="ARBA" id="ARBA00023157"/>
    </source>
</evidence>
<evidence type="ECO:0000256" key="10">
    <source>
        <dbReference type="ARBA" id="ARBA00023319"/>
    </source>
</evidence>